<organism evidence="2 3">
    <name type="scientific">Mycolicibacterium wolinskyi</name>
    <dbReference type="NCBI Taxonomy" id="59750"/>
    <lineage>
        <taxon>Bacteria</taxon>
        <taxon>Bacillati</taxon>
        <taxon>Actinomycetota</taxon>
        <taxon>Actinomycetes</taxon>
        <taxon>Mycobacteriales</taxon>
        <taxon>Mycobacteriaceae</taxon>
        <taxon>Mycolicibacterium</taxon>
    </lineage>
</organism>
<dbReference type="SUPFAM" id="SSF109854">
    <property type="entry name" value="DinB/YfiT-like putative metalloenzymes"/>
    <property type="match status" value="1"/>
</dbReference>
<dbReference type="InterPro" id="IPR024344">
    <property type="entry name" value="MDMPI_metal-binding"/>
</dbReference>
<evidence type="ECO:0000313" key="3">
    <source>
        <dbReference type="Proteomes" id="UP000070612"/>
    </source>
</evidence>
<dbReference type="PATRIC" id="fig|59750.3.peg.4268"/>
<protein>
    <recommendedName>
        <fullName evidence="1">Mycothiol-dependent maleylpyruvate isomerase metal-binding domain-containing protein</fullName>
    </recommendedName>
</protein>
<accession>A0A132PRJ3</accession>
<reference evidence="2 3" key="1">
    <citation type="submission" date="2015-07" db="EMBL/GenBank/DDBJ databases">
        <title>A draft genome sequence of Mycobacterium wolinskyi.</title>
        <authorList>
            <person name="de Man T.J."/>
            <person name="Perry K.A."/>
            <person name="Coulliette A.D."/>
            <person name="Jensen B."/>
            <person name="Toney N.C."/>
            <person name="Limbago B.M."/>
            <person name="Noble-Wang J."/>
        </authorList>
    </citation>
    <scope>NUCLEOTIDE SEQUENCE [LARGE SCALE GENOMIC DNA]</scope>
    <source>
        <strain evidence="2 3">CDC_01</strain>
    </source>
</reference>
<keyword evidence="3" id="KW-1185">Reference proteome</keyword>
<evidence type="ECO:0000313" key="2">
    <source>
        <dbReference type="EMBL" id="KWX24884.1"/>
    </source>
</evidence>
<dbReference type="Proteomes" id="UP000070612">
    <property type="component" value="Unassembled WGS sequence"/>
</dbReference>
<dbReference type="AlphaFoldDB" id="A0A132PRJ3"/>
<dbReference type="Pfam" id="PF11716">
    <property type="entry name" value="MDMPI_N"/>
    <property type="match status" value="1"/>
</dbReference>
<dbReference type="STRING" id="59750.AWC31_12770"/>
<comment type="caution">
    <text evidence="2">The sequence shown here is derived from an EMBL/GenBank/DDBJ whole genome shotgun (WGS) entry which is preliminary data.</text>
</comment>
<proteinExistence type="predicted"/>
<dbReference type="EMBL" id="LGTW01000003">
    <property type="protein sequence ID" value="KWX24884.1"/>
    <property type="molecule type" value="Genomic_DNA"/>
</dbReference>
<dbReference type="Gene3D" id="1.20.120.450">
    <property type="entry name" value="dinb family like domain"/>
    <property type="match status" value="1"/>
</dbReference>
<dbReference type="RefSeq" id="WP_067844977.1">
    <property type="nucleotide sequence ID" value="NZ_LGTW01000003.1"/>
</dbReference>
<feature type="domain" description="Mycothiol-dependent maleylpyruvate isomerase metal-binding" evidence="1">
    <location>
        <begin position="12"/>
        <end position="164"/>
    </location>
</feature>
<name>A0A132PRJ3_9MYCO</name>
<dbReference type="InterPro" id="IPR034660">
    <property type="entry name" value="DinB/YfiT-like"/>
</dbReference>
<evidence type="ECO:0000259" key="1">
    <source>
        <dbReference type="Pfam" id="PF11716"/>
    </source>
</evidence>
<sequence length="211" mass="22052">MRLADVTLRDVLADAWERWGRRCAELTDAQWRTATRCVPWQVEALVAHVCPEPTTFESLAAATVAGPAAVTDAAAMLRIFNEPDGVANTTADQIADRAVSEASALTPRVAAARFAECASRLRQMPEMSRPAQTVIGYPIVGSTTLAVVAEVALMEATVHLLDLADAVGGVEPSPAALAATRDLLIAVPDPVAAVEALAGRRSPAGAVPAIH</sequence>
<gene>
    <name evidence="2" type="ORF">AFM11_05395</name>
</gene>
<dbReference type="GO" id="GO:0046872">
    <property type="term" value="F:metal ion binding"/>
    <property type="evidence" value="ECO:0007669"/>
    <property type="project" value="InterPro"/>
</dbReference>